<evidence type="ECO:0000259" key="5">
    <source>
        <dbReference type="Pfam" id="PF00501"/>
    </source>
</evidence>
<dbReference type="InterPro" id="IPR020845">
    <property type="entry name" value="AMP-binding_CS"/>
</dbReference>
<evidence type="ECO:0000256" key="1">
    <source>
        <dbReference type="ARBA" id="ARBA00006432"/>
    </source>
</evidence>
<evidence type="ECO:0000256" key="2">
    <source>
        <dbReference type="ARBA" id="ARBA00022598"/>
    </source>
</evidence>
<dbReference type="EC" id="6.2.1.-" evidence="7"/>
<dbReference type="KEGG" id="cbw:RR42_m4027"/>
<dbReference type="PANTHER" id="PTHR43859:SF4">
    <property type="entry name" value="BUTANOATE--COA LIGASE AAE1-RELATED"/>
    <property type="match status" value="1"/>
</dbReference>
<dbReference type="CDD" id="cd12119">
    <property type="entry name" value="ttLC_FACS_AlkK_like"/>
    <property type="match status" value="1"/>
</dbReference>
<feature type="domain" description="AMP-dependent synthetase/ligase" evidence="5">
    <location>
        <begin position="17"/>
        <end position="416"/>
    </location>
</feature>
<sequence>MLGLMQDRPLLISSLIEYAAQYHPQQEIVSRTIDGGTVRSNYAQVHRRAKRVASALVGPGGLGGLGGLGVEQGDRVGTLAWNTHRHLELYFGVSGAGVVLHTVNPRLFPEQIDYIINHAQDRVLFFDPCFAPLVAQLAPRLSSVKHFVAMTDRAGTDALGLAGKLPSLLCYEDLVEAGSEDYAWPQFDERTASSLCYTSGTTGNPKGVLYSHRSTVLHSLKACASDTFGVSADSTILLVVPLFHANAWGMPYACAMTGAKMVLPAQHLDGENVYRMLRDERVTFSTAVPTVWLMLFQYLDAHPEIDPRSLGLKLAGVGGSAAPAAMIERFEQQFGARFVQGWGMTETSPIGVISTLLPKHQALGAQEQLKIKLKQGRALWGVDLRIEDDQGNALPHDGQAFGRLKVRGPWIASAYFKAEHDALDADGWFDTGDVANIDADGYVQLVDRAKDVIKSGGEWISSIDLENATMGHPAVAEAAVVGVPHPKWQERPLLVVVRRAGKDVSAADLLAFLAARVAKWWVPDDVAFVDSLPHTATGKLLKVKLREQFKDYVLPTAQDPIPARSNAL</sequence>
<dbReference type="RefSeq" id="WP_043350568.1">
    <property type="nucleotide sequence ID" value="NZ_CP010536.1"/>
</dbReference>
<dbReference type="EMBL" id="CP010536">
    <property type="protein sequence ID" value="AJG21376.1"/>
    <property type="molecule type" value="Genomic_DNA"/>
</dbReference>
<proteinExistence type="inferred from homology"/>
<keyword evidence="2 7" id="KW-0436">Ligase</keyword>
<dbReference type="GO" id="GO:0006631">
    <property type="term" value="P:fatty acid metabolic process"/>
    <property type="evidence" value="ECO:0007669"/>
    <property type="project" value="UniProtKB-KW"/>
</dbReference>
<protein>
    <submittedName>
        <fullName evidence="7">Medium-chain-fatty-acid--CoA ligase</fullName>
        <ecNumber evidence="7">6.2.1.-</ecNumber>
    </submittedName>
</protein>
<organism evidence="7 8">
    <name type="scientific">Cupriavidus basilensis</name>
    <dbReference type="NCBI Taxonomy" id="68895"/>
    <lineage>
        <taxon>Bacteria</taxon>
        <taxon>Pseudomonadati</taxon>
        <taxon>Pseudomonadota</taxon>
        <taxon>Betaproteobacteria</taxon>
        <taxon>Burkholderiales</taxon>
        <taxon>Burkholderiaceae</taxon>
        <taxon>Cupriavidus</taxon>
    </lineage>
</organism>
<dbReference type="Pfam" id="PF00501">
    <property type="entry name" value="AMP-binding"/>
    <property type="match status" value="1"/>
</dbReference>
<evidence type="ECO:0000256" key="3">
    <source>
        <dbReference type="ARBA" id="ARBA00022832"/>
    </source>
</evidence>
<dbReference type="STRING" id="68895.RR42_m4027"/>
<dbReference type="PROSITE" id="PS00455">
    <property type="entry name" value="AMP_BINDING"/>
    <property type="match status" value="1"/>
</dbReference>
<keyword evidence="4" id="KW-0443">Lipid metabolism</keyword>
<dbReference type="FunFam" id="3.30.300.30:FF:000008">
    <property type="entry name" value="2,3-dihydroxybenzoate-AMP ligase"/>
    <property type="match status" value="1"/>
</dbReference>
<dbReference type="NCBIfam" id="NF004837">
    <property type="entry name" value="PRK06187.1"/>
    <property type="match status" value="1"/>
</dbReference>
<evidence type="ECO:0000259" key="6">
    <source>
        <dbReference type="Pfam" id="PF13193"/>
    </source>
</evidence>
<dbReference type="InterPro" id="IPR000873">
    <property type="entry name" value="AMP-dep_synth/lig_dom"/>
</dbReference>
<dbReference type="InterPro" id="IPR025110">
    <property type="entry name" value="AMP-bd_C"/>
</dbReference>
<dbReference type="Gene3D" id="3.40.50.12780">
    <property type="entry name" value="N-terminal domain of ligase-like"/>
    <property type="match status" value="1"/>
</dbReference>
<accession>A0A0C4YL64</accession>
<keyword evidence="8" id="KW-1185">Reference proteome</keyword>
<dbReference type="InterPro" id="IPR045851">
    <property type="entry name" value="AMP-bd_C_sf"/>
</dbReference>
<name>A0A0C4YL64_9BURK</name>
<dbReference type="AlphaFoldDB" id="A0A0C4YL64"/>
<dbReference type="Pfam" id="PF13193">
    <property type="entry name" value="AMP-binding_C"/>
    <property type="match status" value="1"/>
</dbReference>
<reference evidence="7 8" key="1">
    <citation type="journal article" date="2015" name="Genome Announc.">
        <title>Complete Genome Sequence of Cupriavidus basilensis 4G11, Isolated from the Oak Ridge Field Research Center Site.</title>
        <authorList>
            <person name="Ray J."/>
            <person name="Waters R.J."/>
            <person name="Skerker J.M."/>
            <person name="Kuehl J.V."/>
            <person name="Price M.N."/>
            <person name="Huang J."/>
            <person name="Chakraborty R."/>
            <person name="Arkin A.P."/>
            <person name="Deutschbauer A."/>
        </authorList>
    </citation>
    <scope>NUCLEOTIDE SEQUENCE [LARGE SCALE GENOMIC DNA]</scope>
    <source>
        <strain evidence="7">4G11</strain>
    </source>
</reference>
<dbReference type="Gene3D" id="3.30.300.30">
    <property type="match status" value="1"/>
</dbReference>
<dbReference type="GO" id="GO:0016874">
    <property type="term" value="F:ligase activity"/>
    <property type="evidence" value="ECO:0007669"/>
    <property type="project" value="UniProtKB-KW"/>
</dbReference>
<evidence type="ECO:0000256" key="4">
    <source>
        <dbReference type="ARBA" id="ARBA00023098"/>
    </source>
</evidence>
<keyword evidence="3" id="KW-0276">Fatty acid metabolism</keyword>
<comment type="similarity">
    <text evidence="1">Belongs to the ATP-dependent AMP-binding enzyme family.</text>
</comment>
<dbReference type="InterPro" id="IPR042099">
    <property type="entry name" value="ANL_N_sf"/>
</dbReference>
<dbReference type="SUPFAM" id="SSF56801">
    <property type="entry name" value="Acetyl-CoA synthetase-like"/>
    <property type="match status" value="1"/>
</dbReference>
<dbReference type="OrthoDB" id="9766486at2"/>
<feature type="domain" description="AMP-binding enzyme C-terminal" evidence="6">
    <location>
        <begin position="465"/>
        <end position="539"/>
    </location>
</feature>
<evidence type="ECO:0000313" key="7">
    <source>
        <dbReference type="EMBL" id="AJG21376.1"/>
    </source>
</evidence>
<gene>
    <name evidence="7" type="ORF">RR42_m4027</name>
</gene>
<dbReference type="PANTHER" id="PTHR43859">
    <property type="entry name" value="ACYL-ACTIVATING ENZYME"/>
    <property type="match status" value="1"/>
</dbReference>
<dbReference type="Proteomes" id="UP000031843">
    <property type="component" value="Chromosome main"/>
</dbReference>
<evidence type="ECO:0000313" key="8">
    <source>
        <dbReference type="Proteomes" id="UP000031843"/>
    </source>
</evidence>